<reference evidence="2 3" key="1">
    <citation type="submission" date="2024-12" db="EMBL/GenBank/DDBJ databases">
        <authorList>
            <person name="Hu S."/>
        </authorList>
    </citation>
    <scope>NUCLEOTIDE SEQUENCE [LARGE SCALE GENOMIC DNA]</scope>
    <source>
        <strain evidence="2 3">THG-T11</strain>
    </source>
</reference>
<dbReference type="SUPFAM" id="SSF55729">
    <property type="entry name" value="Acyl-CoA N-acyltransferases (Nat)"/>
    <property type="match status" value="1"/>
</dbReference>
<comment type="caution">
    <text evidence="2">The sequence shown here is derived from an EMBL/GenBank/DDBJ whole genome shotgun (WGS) entry which is preliminary data.</text>
</comment>
<keyword evidence="3" id="KW-1185">Reference proteome</keyword>
<feature type="domain" description="N-acetyltransferase" evidence="1">
    <location>
        <begin position="11"/>
        <end position="96"/>
    </location>
</feature>
<dbReference type="Pfam" id="PF14542">
    <property type="entry name" value="Acetyltransf_CG"/>
    <property type="match status" value="1"/>
</dbReference>
<keyword evidence="2" id="KW-0012">Acyltransferase</keyword>
<dbReference type="PANTHER" id="PTHR31435:SF10">
    <property type="entry name" value="BSR4717 PROTEIN"/>
    <property type="match status" value="1"/>
</dbReference>
<organism evidence="2 3">
    <name type="scientific">Pedobacter ureilyticus</name>
    <dbReference type="NCBI Taxonomy" id="1393051"/>
    <lineage>
        <taxon>Bacteria</taxon>
        <taxon>Pseudomonadati</taxon>
        <taxon>Bacteroidota</taxon>
        <taxon>Sphingobacteriia</taxon>
        <taxon>Sphingobacteriales</taxon>
        <taxon>Sphingobacteriaceae</taxon>
        <taxon>Pedobacter</taxon>
    </lineage>
</organism>
<proteinExistence type="predicted"/>
<keyword evidence="2" id="KW-0808">Transferase</keyword>
<dbReference type="RefSeq" id="WP_138721941.1">
    <property type="nucleotide sequence ID" value="NZ_SSHJ02000001.1"/>
</dbReference>
<dbReference type="Gene3D" id="3.40.630.30">
    <property type="match status" value="1"/>
</dbReference>
<accession>A0ABW9J4L4</accession>
<dbReference type="PANTHER" id="PTHR31435">
    <property type="entry name" value="PROTEIN NATD1"/>
    <property type="match status" value="1"/>
</dbReference>
<name>A0ABW9J4L4_9SPHI</name>
<dbReference type="EMBL" id="SSHJ02000001">
    <property type="protein sequence ID" value="MFN0254812.1"/>
    <property type="molecule type" value="Genomic_DNA"/>
</dbReference>
<dbReference type="Proteomes" id="UP001517247">
    <property type="component" value="Unassembled WGS sequence"/>
</dbReference>
<dbReference type="GO" id="GO:0016746">
    <property type="term" value="F:acyltransferase activity"/>
    <property type="evidence" value="ECO:0007669"/>
    <property type="project" value="UniProtKB-KW"/>
</dbReference>
<dbReference type="InterPro" id="IPR016181">
    <property type="entry name" value="Acyl_CoA_acyltransferase"/>
</dbReference>
<sequence>MKEEFLNLPVFKNEETKRFELTVDGHIAFIDYEEEDKIIKLIHTESPEALAGRGAATALIEKTLVYLEENNYQLVPLCPLVFAYVKRHPEWKRLVPSKYLRLFDREDID</sequence>
<dbReference type="EC" id="2.3.1.-" evidence="2"/>
<protein>
    <submittedName>
        <fullName evidence="2">GNAT family N-acetyltransferase</fullName>
        <ecNumber evidence="2">2.3.1.-</ecNumber>
    </submittedName>
</protein>
<evidence type="ECO:0000259" key="1">
    <source>
        <dbReference type="PROSITE" id="PS51729"/>
    </source>
</evidence>
<gene>
    <name evidence="2" type="ORF">E6A44_004470</name>
</gene>
<evidence type="ECO:0000313" key="3">
    <source>
        <dbReference type="Proteomes" id="UP001517247"/>
    </source>
</evidence>
<evidence type="ECO:0000313" key="2">
    <source>
        <dbReference type="EMBL" id="MFN0254812.1"/>
    </source>
</evidence>
<dbReference type="InterPro" id="IPR045057">
    <property type="entry name" value="Gcn5-rel_NAT"/>
</dbReference>
<dbReference type="InterPro" id="IPR031165">
    <property type="entry name" value="GNAT_YJDJ"/>
</dbReference>
<dbReference type="PROSITE" id="PS51729">
    <property type="entry name" value="GNAT_YJDJ"/>
    <property type="match status" value="1"/>
</dbReference>